<keyword evidence="3" id="KW-0469">Meiosis</keyword>
<dbReference type="Pfam" id="PF04059">
    <property type="entry name" value="RRM_2"/>
    <property type="match status" value="1"/>
</dbReference>
<reference evidence="7" key="1">
    <citation type="submission" date="2022-11" db="EMBL/GenBank/DDBJ databases">
        <authorList>
            <person name="Hyden B.L."/>
            <person name="Feng K."/>
            <person name="Yates T."/>
            <person name="Jawdy S."/>
            <person name="Smart L.B."/>
            <person name="Muchero W."/>
        </authorList>
    </citation>
    <scope>NUCLEOTIDE SEQUENCE</scope>
    <source>
        <tissue evidence="7">Shoot tip</tissue>
    </source>
</reference>
<name>A0A9Q0WLI6_9ROSI</name>
<evidence type="ECO:0000256" key="4">
    <source>
        <dbReference type="PROSITE-ProRule" id="PRU00176"/>
    </source>
</evidence>
<dbReference type="Pfam" id="PF00076">
    <property type="entry name" value="RRM_1"/>
    <property type="match status" value="1"/>
</dbReference>
<dbReference type="GO" id="GO:0051321">
    <property type="term" value="P:meiotic cell cycle"/>
    <property type="evidence" value="ECO:0007669"/>
    <property type="project" value="UniProtKB-KW"/>
</dbReference>
<dbReference type="InterPro" id="IPR000504">
    <property type="entry name" value="RRM_dom"/>
</dbReference>
<dbReference type="FunFam" id="3.30.70.330:FF:000101">
    <property type="entry name" value="Protein MEI2-like 1"/>
    <property type="match status" value="1"/>
</dbReference>
<dbReference type="EMBL" id="JAPFFM010000003">
    <property type="protein sequence ID" value="KAJ6769252.1"/>
    <property type="molecule type" value="Genomic_DNA"/>
</dbReference>
<dbReference type="InterPro" id="IPR007201">
    <property type="entry name" value="Mei2-like_Rrm_C"/>
</dbReference>
<sequence>MEENGSVQFSGNLDPRAQEFRPRRDNHHSFSPEFLPFRPPPPPPPQLPHQVYYPYPPQALPFSDFVGFVQYDHHIPSAYANVEPPPPLPPAVAPTRTLALSSVPSEVSESLIRRELEVFGEVRGIQMERVGYGTVTVHFYDLRHAERALREIREQHMLHQARLRNLFIQNSESFSFNIAPTPPPARGVIAGCVVWARFIVPSCNEVPDGQNQGTLVVFNLDPNVSTRCLKEIFQAFGAVKEVRETPLKRHQRFIEFYDVRDAAMALGEMNGKEIYGKQVDIEFSRPGGYGKKFFNGRPSATSKNPSTTPVFDSTTNVHYSKVATFVSPQPPPLLRRFSSGCSPSNVSPRSFLTETQSSAGKKSSGDPSEGNPNETSIEASLGCLSLGGDVIVGKVADRGPPKRCSKKSQNNQSFTSIKQQQKSAKSWKGSRQAKKLDGRFLISDDSMVETSGSESRTTVMIKNIPNKYSQKLLLNMLDNHCIHCNEQIANGDDQPLSSYDFLYLPIDFNNKCNVGYGFVNMTSPQAAWRLYKAFHNQHWEVFNSRKICAVTYARIQGLEALKEHFKNSKFPCEMDHHLPVVFSPPRDGRQQTEPLSIVGHKQLQQQPIDVILGHSITCTHHEMDGVNDSLKTCNKICDDTDQEGENQLKCCSSSSQNGGDIGDDDKDSSSGSGSS</sequence>
<feature type="region of interest" description="Disordered" evidence="5">
    <location>
        <begin position="395"/>
        <end position="431"/>
    </location>
</feature>
<dbReference type="CDD" id="cd12530">
    <property type="entry name" value="RRM3_EAR1_like"/>
    <property type="match status" value="1"/>
</dbReference>
<dbReference type="PROSITE" id="PS50102">
    <property type="entry name" value="RRM"/>
    <property type="match status" value="2"/>
</dbReference>
<organism evidence="7 8">
    <name type="scientific">Salix koriyanagi</name>
    <dbReference type="NCBI Taxonomy" id="2511006"/>
    <lineage>
        <taxon>Eukaryota</taxon>
        <taxon>Viridiplantae</taxon>
        <taxon>Streptophyta</taxon>
        <taxon>Embryophyta</taxon>
        <taxon>Tracheophyta</taxon>
        <taxon>Spermatophyta</taxon>
        <taxon>Magnoliopsida</taxon>
        <taxon>eudicotyledons</taxon>
        <taxon>Gunneridae</taxon>
        <taxon>Pentapetalae</taxon>
        <taxon>rosids</taxon>
        <taxon>fabids</taxon>
        <taxon>Malpighiales</taxon>
        <taxon>Salicaceae</taxon>
        <taxon>Saliceae</taxon>
        <taxon>Salix</taxon>
    </lineage>
</organism>
<proteinExistence type="predicted"/>
<dbReference type="InterPro" id="IPR035979">
    <property type="entry name" value="RBD_domain_sf"/>
</dbReference>
<keyword evidence="1" id="KW-0677">Repeat</keyword>
<dbReference type="Gene3D" id="3.30.70.330">
    <property type="match status" value="3"/>
</dbReference>
<dbReference type="Proteomes" id="UP001151752">
    <property type="component" value="Chromosome 8"/>
</dbReference>
<gene>
    <name evidence="7" type="ORF">OIU74_022843</name>
</gene>
<accession>A0A9Q0WLI6</accession>
<feature type="compositionally biased region" description="Polar residues" evidence="5">
    <location>
        <begin position="407"/>
        <end position="424"/>
    </location>
</feature>
<dbReference type="InterPro" id="IPR034458">
    <property type="entry name" value="EAR1-like_RRM3"/>
</dbReference>
<feature type="compositionally biased region" description="Polar residues" evidence="5">
    <location>
        <begin position="339"/>
        <end position="361"/>
    </location>
</feature>
<dbReference type="FunFam" id="3.30.70.330:FF:001402">
    <property type="entry name" value="Terminal EAR1-like 1"/>
    <property type="match status" value="1"/>
</dbReference>
<evidence type="ECO:0000259" key="6">
    <source>
        <dbReference type="PROSITE" id="PS50102"/>
    </source>
</evidence>
<protein>
    <submittedName>
        <fullName evidence="7">TERMINAL EAR1-LIKE 1</fullName>
    </submittedName>
</protein>
<evidence type="ECO:0000313" key="8">
    <source>
        <dbReference type="Proteomes" id="UP001151752"/>
    </source>
</evidence>
<feature type="domain" description="RRM" evidence="6">
    <location>
        <begin position="96"/>
        <end position="173"/>
    </location>
</feature>
<evidence type="ECO:0000256" key="1">
    <source>
        <dbReference type="ARBA" id="ARBA00022737"/>
    </source>
</evidence>
<feature type="region of interest" description="Disordered" evidence="5">
    <location>
        <begin position="645"/>
        <end position="675"/>
    </location>
</feature>
<feature type="domain" description="RRM" evidence="6">
    <location>
        <begin position="213"/>
        <end position="286"/>
    </location>
</feature>
<evidence type="ECO:0000313" key="7">
    <source>
        <dbReference type="EMBL" id="KAJ6769252.1"/>
    </source>
</evidence>
<dbReference type="AlphaFoldDB" id="A0A9Q0WLI6"/>
<evidence type="ECO:0000256" key="3">
    <source>
        <dbReference type="ARBA" id="ARBA00023254"/>
    </source>
</evidence>
<feature type="compositionally biased region" description="Polar residues" evidence="5">
    <location>
        <begin position="1"/>
        <end position="11"/>
    </location>
</feature>
<dbReference type="InterPro" id="IPR012677">
    <property type="entry name" value="Nucleotide-bd_a/b_plait_sf"/>
</dbReference>
<keyword evidence="8" id="KW-1185">Reference proteome</keyword>
<evidence type="ECO:0000256" key="5">
    <source>
        <dbReference type="SAM" id="MobiDB-lite"/>
    </source>
</evidence>
<keyword evidence="2 4" id="KW-0694">RNA-binding</keyword>
<reference evidence="7" key="2">
    <citation type="journal article" date="2023" name="Int. J. Mol. Sci.">
        <title>De Novo Assembly and Annotation of 11 Diverse Shrub Willow (Salix) Genomes Reveals Novel Gene Organization in Sex-Linked Regions.</title>
        <authorList>
            <person name="Hyden B."/>
            <person name="Feng K."/>
            <person name="Yates T.B."/>
            <person name="Jawdy S."/>
            <person name="Cereghino C."/>
            <person name="Smart L.B."/>
            <person name="Muchero W."/>
        </authorList>
    </citation>
    <scope>NUCLEOTIDE SEQUENCE</scope>
    <source>
        <tissue evidence="7">Shoot tip</tissue>
    </source>
</reference>
<comment type="caution">
    <text evidence="7">The sequence shown here is derived from an EMBL/GenBank/DDBJ whole genome shotgun (WGS) entry which is preliminary data.</text>
</comment>
<evidence type="ECO:0000256" key="2">
    <source>
        <dbReference type="ARBA" id="ARBA00022884"/>
    </source>
</evidence>
<feature type="region of interest" description="Disordered" evidence="5">
    <location>
        <begin position="1"/>
        <end position="43"/>
    </location>
</feature>
<feature type="region of interest" description="Disordered" evidence="5">
    <location>
        <begin position="336"/>
        <end position="376"/>
    </location>
</feature>
<dbReference type="GO" id="GO:0003723">
    <property type="term" value="F:RNA binding"/>
    <property type="evidence" value="ECO:0007669"/>
    <property type="project" value="UniProtKB-UniRule"/>
</dbReference>
<dbReference type="SMART" id="SM00360">
    <property type="entry name" value="RRM"/>
    <property type="match status" value="2"/>
</dbReference>
<feature type="compositionally biased region" description="Basic and acidic residues" evidence="5">
    <location>
        <begin position="16"/>
        <end position="30"/>
    </location>
</feature>
<dbReference type="PANTHER" id="PTHR23189">
    <property type="entry name" value="RNA RECOGNITION MOTIF-CONTAINING"/>
    <property type="match status" value="1"/>
</dbReference>
<dbReference type="SUPFAM" id="SSF54928">
    <property type="entry name" value="RNA-binding domain, RBD"/>
    <property type="match status" value="2"/>
</dbReference>